<proteinExistence type="inferred from homology"/>
<dbReference type="Pfam" id="PF05557">
    <property type="entry name" value="MAD"/>
    <property type="match status" value="2"/>
</dbReference>
<evidence type="ECO:0000313" key="9">
    <source>
        <dbReference type="Proteomes" id="UP000694867"/>
    </source>
</evidence>
<keyword evidence="9" id="KW-1185">Reference proteome</keyword>
<keyword evidence="3" id="KW-0132">Cell division</keyword>
<protein>
    <submittedName>
        <fullName evidence="10">Mitotic spindle assembly checkpoint protein MAD1</fullName>
    </submittedName>
</protein>
<sequence length="663" mass="77346">MSSSNQRYIKGRAADAVNTLQEACAIFERTINSSVDQSFSEHDENDLNQSKRRKFEETPEDRIRALKDKLLKCQTKLIAAETDKEMQLSLFHKDTLEKDEQLRKLKNLLEDATKEREATVKIKKQIEATLEKERSEWESKQNSLQREVQLLQKRSDELDAKRNDLSTALERERTSHTARRSSGQKEIFELQRQLIEAQTGFSEANEKNFLLEENQRLKDSEIARLSSELSRITSELNDLKTKVEENEWATNVVENAKNLEEKMKIMAQWETEIIQLRKDNEKLRQDRSNVSLMREKLFMLENIKDSANRTRERCAELECDLQVSQRLCQEWEQGFNQIDASLNSPEAVLKRIQKLQASEMCLLEENSKLKTELALLENGQRLESKEAKTIKRLERKLRLIAKERDSYRSVLDSYENDVTINPVSMQSRRVATLESFVEEYRKLISELEADGCHRAKQTATVEVQTESAGQQNYDDGLRLIHFRMNPLDIAHQERIDQLKEIQKENDFLRARVKALEERGVADQSVPDLSLSELMKDDPRKLRTELEAAKKRQERIMAAFKKTSKEFRQAVYCLTGYRIDMTANRCVLRHVYADHPDDQLEFEIAENGFLHLLSNEYSLKLDQLTSTYLRDMDSIPAFLSALTLQLFNSQTVMQIEQPSMFVMN</sequence>
<dbReference type="PANTHER" id="PTHR23168">
    <property type="entry name" value="MITOTIC SPINDLE ASSEMBLY CHECKPOINT PROTEIN MAD1 MITOTIC ARREST DEFICIENT-LIKE PROTEIN 1"/>
    <property type="match status" value="1"/>
</dbReference>
<dbReference type="CTD" id="35954"/>
<dbReference type="GeneID" id="100900393"/>
<reference evidence="10" key="1">
    <citation type="submission" date="2025-08" db="UniProtKB">
        <authorList>
            <consortium name="RefSeq"/>
        </authorList>
    </citation>
    <scope>IDENTIFICATION</scope>
</reference>
<dbReference type="Gene3D" id="3.30.457.60">
    <property type="match status" value="1"/>
</dbReference>
<name>A0AAJ7SEC0_9ACAR</name>
<comment type="similarity">
    <text evidence="2">Belongs to the MAD1 family.</text>
</comment>
<evidence type="ECO:0000256" key="4">
    <source>
        <dbReference type="ARBA" id="ARBA00022776"/>
    </source>
</evidence>
<dbReference type="GO" id="GO:0051315">
    <property type="term" value="P:attachment of mitotic spindle microtubules to kinetochore"/>
    <property type="evidence" value="ECO:0007669"/>
    <property type="project" value="TreeGrafter"/>
</dbReference>
<dbReference type="GO" id="GO:0051301">
    <property type="term" value="P:cell division"/>
    <property type="evidence" value="ECO:0007669"/>
    <property type="project" value="UniProtKB-KW"/>
</dbReference>
<dbReference type="PANTHER" id="PTHR23168:SF0">
    <property type="entry name" value="MITOTIC SPINDLE ASSEMBLY CHECKPOINT PROTEIN MAD1"/>
    <property type="match status" value="1"/>
</dbReference>
<keyword evidence="6" id="KW-0131">Cell cycle</keyword>
<evidence type="ECO:0000256" key="2">
    <source>
        <dbReference type="ARBA" id="ARBA00008029"/>
    </source>
</evidence>
<keyword evidence="7" id="KW-0175">Coiled coil</keyword>
<evidence type="ECO:0000256" key="3">
    <source>
        <dbReference type="ARBA" id="ARBA00022618"/>
    </source>
</evidence>
<feature type="region of interest" description="Disordered" evidence="8">
    <location>
        <begin position="37"/>
        <end position="59"/>
    </location>
</feature>
<feature type="coiled-coil region" evidence="7">
    <location>
        <begin position="222"/>
        <end position="327"/>
    </location>
</feature>
<evidence type="ECO:0000256" key="7">
    <source>
        <dbReference type="SAM" id="Coils"/>
    </source>
</evidence>
<dbReference type="GO" id="GO:0000776">
    <property type="term" value="C:kinetochore"/>
    <property type="evidence" value="ECO:0007669"/>
    <property type="project" value="TreeGrafter"/>
</dbReference>
<dbReference type="GO" id="GO:0072686">
    <property type="term" value="C:mitotic spindle"/>
    <property type="evidence" value="ECO:0007669"/>
    <property type="project" value="TreeGrafter"/>
</dbReference>
<comment type="subcellular location">
    <subcellularLocation>
        <location evidence="1">Nucleus</location>
    </subcellularLocation>
</comment>
<organism evidence="9 10">
    <name type="scientific">Galendromus occidentalis</name>
    <name type="common">western predatory mite</name>
    <dbReference type="NCBI Taxonomy" id="34638"/>
    <lineage>
        <taxon>Eukaryota</taxon>
        <taxon>Metazoa</taxon>
        <taxon>Ecdysozoa</taxon>
        <taxon>Arthropoda</taxon>
        <taxon>Chelicerata</taxon>
        <taxon>Arachnida</taxon>
        <taxon>Acari</taxon>
        <taxon>Parasitiformes</taxon>
        <taxon>Mesostigmata</taxon>
        <taxon>Gamasina</taxon>
        <taxon>Phytoseioidea</taxon>
        <taxon>Phytoseiidae</taxon>
        <taxon>Typhlodrominae</taxon>
        <taxon>Galendromus</taxon>
    </lineage>
</organism>
<evidence type="ECO:0000313" key="10">
    <source>
        <dbReference type="RefSeq" id="XP_028966506.1"/>
    </source>
</evidence>
<evidence type="ECO:0000256" key="6">
    <source>
        <dbReference type="ARBA" id="ARBA00023306"/>
    </source>
</evidence>
<dbReference type="GO" id="GO:0005635">
    <property type="term" value="C:nuclear envelope"/>
    <property type="evidence" value="ECO:0007669"/>
    <property type="project" value="TreeGrafter"/>
</dbReference>
<gene>
    <name evidence="10" type="primary">LOC100900393</name>
</gene>
<dbReference type="AlphaFoldDB" id="A0AAJ7SEC0"/>
<dbReference type="KEGG" id="goe:100900393"/>
<feature type="coiled-coil region" evidence="7">
    <location>
        <begin position="95"/>
        <end position="161"/>
    </location>
</feature>
<dbReference type="InterPro" id="IPR008672">
    <property type="entry name" value="Mad1"/>
</dbReference>
<feature type="compositionally biased region" description="Basic and acidic residues" evidence="8">
    <location>
        <begin position="162"/>
        <end position="175"/>
    </location>
</feature>
<dbReference type="RefSeq" id="XP_028966506.1">
    <property type="nucleotide sequence ID" value="XM_029110673.1"/>
</dbReference>
<evidence type="ECO:0000256" key="8">
    <source>
        <dbReference type="SAM" id="MobiDB-lite"/>
    </source>
</evidence>
<dbReference type="Gene3D" id="6.10.250.90">
    <property type="match status" value="1"/>
</dbReference>
<dbReference type="GO" id="GO:0007094">
    <property type="term" value="P:mitotic spindle assembly checkpoint signaling"/>
    <property type="evidence" value="ECO:0007669"/>
    <property type="project" value="InterPro"/>
</dbReference>
<dbReference type="Proteomes" id="UP000694867">
    <property type="component" value="Unplaced"/>
</dbReference>
<keyword evidence="4" id="KW-0498">Mitosis</keyword>
<evidence type="ECO:0000256" key="5">
    <source>
        <dbReference type="ARBA" id="ARBA00023242"/>
    </source>
</evidence>
<feature type="coiled-coil region" evidence="7">
    <location>
        <begin position="491"/>
        <end position="518"/>
    </location>
</feature>
<feature type="region of interest" description="Disordered" evidence="8">
    <location>
        <begin position="162"/>
        <end position="183"/>
    </location>
</feature>
<feature type="coiled-coil region" evidence="7">
    <location>
        <begin position="352"/>
        <end position="450"/>
    </location>
</feature>
<keyword evidence="5" id="KW-0539">Nucleus</keyword>
<dbReference type="Gene3D" id="1.20.5.170">
    <property type="match status" value="1"/>
</dbReference>
<evidence type="ECO:0000256" key="1">
    <source>
        <dbReference type="ARBA" id="ARBA00004123"/>
    </source>
</evidence>
<accession>A0AAJ7SEC0</accession>
<dbReference type="SUPFAM" id="SSF75704">
    <property type="entry name" value="Mitotic arrest deficient-like 1, Mad1"/>
    <property type="match status" value="1"/>
</dbReference>